<dbReference type="SUPFAM" id="SSF48371">
    <property type="entry name" value="ARM repeat"/>
    <property type="match status" value="1"/>
</dbReference>
<dbReference type="InterPro" id="IPR016024">
    <property type="entry name" value="ARM-type_fold"/>
</dbReference>
<feature type="domain" description="Clathrin/coatomer adaptor adaptin-like N-terminal" evidence="1">
    <location>
        <begin position="262"/>
        <end position="566"/>
    </location>
</feature>
<sequence>MPTLFHALSEDALRNINQRLSLDELLTIATTGNLKSRQAAMMELFTRTTDDARRYQEKLLALWMRQEPNPLTIRLAPVLLQTLKHLDVPYQLIGLSFIKGTTNMVQGELQGYINPFLNELSNKISTDAMDFTEWHRLQDIVPLLSVTQIQQTLQLLLLHYQQQETEACNAITVLTRQLSVLQVKSLPGLQESLLHEDSWTRLVALKIVAVLAHQWNEVELAPLFAELQKNLWHPDYWVHKATLEIISALTPQWKTTQVEELLTGLQKNLQHEDGWVRDAALGTIVALAHLWNATHAERLLTGLEDNLRHQDSSVRKNTLKAISALAPLWNTSQRALLFVKAQENLKYQDSWVHQAALEAVAALAREMNPKQVDQLIFRLRKDLAYRDKQVRTNALEVISALASQWEPAHLMQLFPGLQENLQHPDSWMYAITLKTVNALAHKWSAAQLKLLFPGLQKNLQHQDSWVRKAAIETANALAHKWDVKQVEELFTGLQTGMRHQDVRVRHDALNGIVVLAHKWNAKQVEQLLTGLQEDLRGQDNQVRQNVLEAIAALASQLNATQVAQLLPDLEENMRHQNPFLTCKTALKAIATLASKLNVNQVIQILPELRNNLQHHDELVREATQNTIAALVSPLEAMEDPSSVFECIISSLHDANATPKISGWEMLLAFDNKPFSVTRYMEADQIKRVLGMAIELMNNKEHQEFFERQASAFATLLTGFVLGLEAYHSDYQAETEQLLHMVNSKDVDSMLRQIALKALNNLVIQNMQENKESVFIDAYQGSESDSTTEYSMLLCSADRKIPVPTMALVNA</sequence>
<dbReference type="InterPro" id="IPR002553">
    <property type="entry name" value="Clathrin/coatomer_adapt-like_N"/>
</dbReference>
<dbReference type="RefSeq" id="WP_058509411.1">
    <property type="nucleotide sequence ID" value="NZ_LNYY01000005.1"/>
</dbReference>
<comment type="caution">
    <text evidence="2">The sequence shown here is derived from an EMBL/GenBank/DDBJ whole genome shotgun (WGS) entry which is preliminary data.</text>
</comment>
<dbReference type="InterPro" id="IPR016460">
    <property type="entry name" value="COPB1"/>
</dbReference>
<organism evidence="2 3">
    <name type="scientific">Legionella steelei</name>
    <dbReference type="NCBI Taxonomy" id="947033"/>
    <lineage>
        <taxon>Bacteria</taxon>
        <taxon>Pseudomonadati</taxon>
        <taxon>Pseudomonadota</taxon>
        <taxon>Gammaproteobacteria</taxon>
        <taxon>Legionellales</taxon>
        <taxon>Legionellaceae</taxon>
        <taxon>Legionella</taxon>
    </lineage>
</organism>
<dbReference type="GO" id="GO:0030117">
    <property type="term" value="C:membrane coat"/>
    <property type="evidence" value="ECO:0007669"/>
    <property type="project" value="InterPro"/>
</dbReference>
<evidence type="ECO:0000259" key="1">
    <source>
        <dbReference type="Pfam" id="PF01602"/>
    </source>
</evidence>
<dbReference type="STRING" id="947033.Lste_0401"/>
<dbReference type="EMBL" id="LNYY01000005">
    <property type="protein sequence ID" value="KTD71077.1"/>
    <property type="molecule type" value="Genomic_DNA"/>
</dbReference>
<dbReference type="Gene3D" id="1.25.10.10">
    <property type="entry name" value="Leucine-rich Repeat Variant"/>
    <property type="match status" value="2"/>
</dbReference>
<dbReference type="GO" id="GO:0006886">
    <property type="term" value="P:intracellular protein transport"/>
    <property type="evidence" value="ECO:0007669"/>
    <property type="project" value="InterPro"/>
</dbReference>
<dbReference type="GO" id="GO:0006891">
    <property type="term" value="P:intra-Golgi vesicle-mediated transport"/>
    <property type="evidence" value="ECO:0007669"/>
    <property type="project" value="TreeGrafter"/>
</dbReference>
<reference evidence="2 3" key="1">
    <citation type="submission" date="2015-11" db="EMBL/GenBank/DDBJ databases">
        <title>Genomic analysis of 38 Legionella species identifies large and diverse effector repertoires.</title>
        <authorList>
            <person name="Burstein D."/>
            <person name="Amaro F."/>
            <person name="Zusman T."/>
            <person name="Lifshitz Z."/>
            <person name="Cohen O."/>
            <person name="Gilbert J.A."/>
            <person name="Pupko T."/>
            <person name="Shuman H.A."/>
            <person name="Segal G."/>
        </authorList>
    </citation>
    <scope>NUCLEOTIDE SEQUENCE [LARGE SCALE GENOMIC DNA]</scope>
    <source>
        <strain evidence="2 3">IMVS3376</strain>
    </source>
</reference>
<gene>
    <name evidence="2" type="ORF">Lste_0401</name>
</gene>
<evidence type="ECO:0000313" key="3">
    <source>
        <dbReference type="Proteomes" id="UP000054926"/>
    </source>
</evidence>
<evidence type="ECO:0000313" key="2">
    <source>
        <dbReference type="EMBL" id="KTD71077.1"/>
    </source>
</evidence>
<dbReference type="Pfam" id="PF01602">
    <property type="entry name" value="Adaptin_N"/>
    <property type="match status" value="1"/>
</dbReference>
<proteinExistence type="predicted"/>
<keyword evidence="3" id="KW-1185">Reference proteome</keyword>
<dbReference type="AlphaFoldDB" id="A0A0W0ZPB4"/>
<name>A0A0W0ZPB4_9GAMM</name>
<protein>
    <submittedName>
        <fullName evidence="2">HEAT repeat protein</fullName>
    </submittedName>
</protein>
<dbReference type="PANTHER" id="PTHR10635">
    <property type="entry name" value="COATOMER SUBUNIT BETA"/>
    <property type="match status" value="1"/>
</dbReference>
<dbReference type="GO" id="GO:0006888">
    <property type="term" value="P:endoplasmic reticulum to Golgi vesicle-mediated transport"/>
    <property type="evidence" value="ECO:0007669"/>
    <property type="project" value="TreeGrafter"/>
</dbReference>
<dbReference type="InterPro" id="IPR011989">
    <property type="entry name" value="ARM-like"/>
</dbReference>
<dbReference type="PATRIC" id="fig|947033.5.peg.429"/>
<accession>A0A0W0ZPB4</accession>
<dbReference type="Proteomes" id="UP000054926">
    <property type="component" value="Unassembled WGS sequence"/>
</dbReference>
<dbReference type="PANTHER" id="PTHR10635:SF0">
    <property type="entry name" value="COATOMER SUBUNIT BETA"/>
    <property type="match status" value="1"/>
</dbReference>